<protein>
    <submittedName>
        <fullName evidence="1">Uncharacterized protein</fullName>
    </submittedName>
</protein>
<dbReference type="Gene3D" id="3.60.10.10">
    <property type="entry name" value="Endonuclease/exonuclease/phosphatase"/>
    <property type="match status" value="1"/>
</dbReference>
<evidence type="ECO:0000313" key="2">
    <source>
        <dbReference type="Proteomes" id="UP001157006"/>
    </source>
</evidence>
<accession>A0AAV0ZU76</accession>
<gene>
    <name evidence="1" type="ORF">VFH_II265480</name>
</gene>
<organism evidence="1 2">
    <name type="scientific">Vicia faba</name>
    <name type="common">Broad bean</name>
    <name type="synonym">Faba vulgaris</name>
    <dbReference type="NCBI Taxonomy" id="3906"/>
    <lineage>
        <taxon>Eukaryota</taxon>
        <taxon>Viridiplantae</taxon>
        <taxon>Streptophyta</taxon>
        <taxon>Embryophyta</taxon>
        <taxon>Tracheophyta</taxon>
        <taxon>Spermatophyta</taxon>
        <taxon>Magnoliopsida</taxon>
        <taxon>eudicotyledons</taxon>
        <taxon>Gunneridae</taxon>
        <taxon>Pentapetalae</taxon>
        <taxon>rosids</taxon>
        <taxon>fabids</taxon>
        <taxon>Fabales</taxon>
        <taxon>Fabaceae</taxon>
        <taxon>Papilionoideae</taxon>
        <taxon>50 kb inversion clade</taxon>
        <taxon>NPAAA clade</taxon>
        <taxon>Hologalegina</taxon>
        <taxon>IRL clade</taxon>
        <taxon>Fabeae</taxon>
        <taxon>Vicia</taxon>
    </lineage>
</organism>
<keyword evidence="2" id="KW-1185">Reference proteome</keyword>
<name>A0AAV0ZU76_VICFA</name>
<dbReference type="AlphaFoldDB" id="A0AAV0ZU76"/>
<proteinExistence type="predicted"/>
<dbReference type="Proteomes" id="UP001157006">
    <property type="component" value="Chromosome 2"/>
</dbReference>
<dbReference type="InterPro" id="IPR036691">
    <property type="entry name" value="Endo/exonu/phosph_ase_sf"/>
</dbReference>
<reference evidence="1 2" key="1">
    <citation type="submission" date="2023-01" db="EMBL/GenBank/DDBJ databases">
        <authorList>
            <person name="Kreplak J."/>
        </authorList>
    </citation>
    <scope>NUCLEOTIDE SEQUENCE [LARGE SCALE GENOMIC DNA]</scope>
</reference>
<dbReference type="EMBL" id="OX451737">
    <property type="protein sequence ID" value="CAI8601294.1"/>
    <property type="molecule type" value="Genomic_DNA"/>
</dbReference>
<sequence>MGIGDPKRRQIEDVEMTHTKRLEDDIEQQWSLVGIYGFIEEHNKRKIWELIKEIIREVSECWLCVVDINDITQASDKFGSIARSNTQFSWSRQAIDSSDLQDLGFVEYPFTWTNGRQGKRNIQYHAALRVEIVRSAEMFDDRRKFIFHFEEVWSKDTRCKELVRKNWSGVSIGFNQKIKALKSLQLEFKEYRTSYIARDVKRVEEFLKHDDCCPAKEEKLKKYKALERQMCSFLRMEEII</sequence>
<evidence type="ECO:0000313" key="1">
    <source>
        <dbReference type="EMBL" id="CAI8601294.1"/>
    </source>
</evidence>